<dbReference type="Pfam" id="PF00078">
    <property type="entry name" value="RVT_1"/>
    <property type="match status" value="1"/>
</dbReference>
<dbReference type="InterPro" id="IPR043502">
    <property type="entry name" value="DNA/RNA_pol_sf"/>
</dbReference>
<dbReference type="PROSITE" id="PS00141">
    <property type="entry name" value="ASP_PROTEASE"/>
    <property type="match status" value="1"/>
</dbReference>
<evidence type="ECO:0000256" key="4">
    <source>
        <dbReference type="ARBA" id="ARBA00022722"/>
    </source>
</evidence>
<organism evidence="12 13">
    <name type="scientific">Stegodyphus mimosarum</name>
    <name type="common">African social velvet spider</name>
    <dbReference type="NCBI Taxonomy" id="407821"/>
    <lineage>
        <taxon>Eukaryota</taxon>
        <taxon>Metazoa</taxon>
        <taxon>Ecdysozoa</taxon>
        <taxon>Arthropoda</taxon>
        <taxon>Chelicerata</taxon>
        <taxon>Arachnida</taxon>
        <taxon>Araneae</taxon>
        <taxon>Araneomorphae</taxon>
        <taxon>Entelegynae</taxon>
        <taxon>Eresoidea</taxon>
        <taxon>Eresidae</taxon>
        <taxon>Stegodyphus</taxon>
    </lineage>
</organism>
<feature type="region of interest" description="Disordered" evidence="9">
    <location>
        <begin position="118"/>
        <end position="138"/>
    </location>
</feature>
<keyword evidence="8" id="KW-0863">Zinc-finger</keyword>
<dbReference type="InterPro" id="IPR043128">
    <property type="entry name" value="Rev_trsase/Diguanyl_cyclase"/>
</dbReference>
<evidence type="ECO:0000259" key="11">
    <source>
        <dbReference type="PROSITE" id="PS50878"/>
    </source>
</evidence>
<dbReference type="STRING" id="407821.A0A087U557"/>
<evidence type="ECO:0000259" key="10">
    <source>
        <dbReference type="PROSITE" id="PS50158"/>
    </source>
</evidence>
<proteinExistence type="predicted"/>
<dbReference type="Pfam" id="PF00098">
    <property type="entry name" value="zf-CCHC"/>
    <property type="match status" value="1"/>
</dbReference>
<feature type="non-terminal residue" evidence="12">
    <location>
        <position position="1321"/>
    </location>
</feature>
<dbReference type="GO" id="GO:0003964">
    <property type="term" value="F:RNA-directed DNA polymerase activity"/>
    <property type="evidence" value="ECO:0007669"/>
    <property type="project" value="UniProtKB-KW"/>
</dbReference>
<dbReference type="InterPro" id="IPR041588">
    <property type="entry name" value="Integrase_H2C2"/>
</dbReference>
<dbReference type="Proteomes" id="UP000054359">
    <property type="component" value="Unassembled WGS sequence"/>
</dbReference>
<feature type="domain" description="Reverse transcriptase" evidence="11">
    <location>
        <begin position="736"/>
        <end position="915"/>
    </location>
</feature>
<name>A0A087U557_STEMI</name>
<evidence type="ECO:0000256" key="6">
    <source>
        <dbReference type="ARBA" id="ARBA00022801"/>
    </source>
</evidence>
<feature type="region of interest" description="Disordered" evidence="9">
    <location>
        <begin position="313"/>
        <end position="333"/>
    </location>
</feature>
<dbReference type="InterPro" id="IPR050951">
    <property type="entry name" value="Retrovirus_Pol_polyprotein"/>
</dbReference>
<protein>
    <recommendedName>
        <fullName evidence="1">RNA-directed DNA polymerase</fullName>
        <ecNumber evidence="1">2.7.7.49</ecNumber>
    </recommendedName>
</protein>
<keyword evidence="2" id="KW-0808">Transferase</keyword>
<dbReference type="InterPro" id="IPR021109">
    <property type="entry name" value="Peptidase_aspartic_dom_sf"/>
</dbReference>
<dbReference type="Gene3D" id="2.40.70.10">
    <property type="entry name" value="Acid Proteases"/>
    <property type="match status" value="1"/>
</dbReference>
<dbReference type="GO" id="GO:0008270">
    <property type="term" value="F:zinc ion binding"/>
    <property type="evidence" value="ECO:0007669"/>
    <property type="project" value="UniProtKB-KW"/>
</dbReference>
<dbReference type="SMART" id="SM00343">
    <property type="entry name" value="ZnF_C2HC"/>
    <property type="match status" value="2"/>
</dbReference>
<feature type="domain" description="CCHC-type" evidence="10">
    <location>
        <begin position="356"/>
        <end position="371"/>
    </location>
</feature>
<dbReference type="FunFam" id="1.10.340.70:FF:000001">
    <property type="entry name" value="Retrovirus-related Pol polyprotein from transposon gypsy-like Protein"/>
    <property type="match status" value="1"/>
</dbReference>
<dbReference type="EC" id="2.7.7.49" evidence="1"/>
<evidence type="ECO:0000256" key="8">
    <source>
        <dbReference type="PROSITE-ProRule" id="PRU00047"/>
    </source>
</evidence>
<dbReference type="Gene3D" id="3.10.10.10">
    <property type="entry name" value="HIV Type 1 Reverse Transcriptase, subunit A, domain 1"/>
    <property type="match status" value="1"/>
</dbReference>
<dbReference type="InterPro" id="IPR038269">
    <property type="entry name" value="SCAN_sf"/>
</dbReference>
<keyword evidence="13" id="KW-1185">Reference proteome</keyword>
<keyword evidence="3" id="KW-0548">Nucleotidyltransferase</keyword>
<dbReference type="Gene3D" id="4.10.60.10">
    <property type="entry name" value="Zinc finger, CCHC-type"/>
    <property type="match status" value="1"/>
</dbReference>
<dbReference type="Gene3D" id="3.30.70.270">
    <property type="match status" value="2"/>
</dbReference>
<dbReference type="Gene3D" id="1.10.340.70">
    <property type="match status" value="1"/>
</dbReference>
<dbReference type="GO" id="GO:0004519">
    <property type="term" value="F:endonuclease activity"/>
    <property type="evidence" value="ECO:0007669"/>
    <property type="project" value="UniProtKB-KW"/>
</dbReference>
<dbReference type="InterPro" id="IPR001878">
    <property type="entry name" value="Znf_CCHC"/>
</dbReference>
<dbReference type="CDD" id="cd09274">
    <property type="entry name" value="RNase_HI_RT_Ty3"/>
    <property type="match status" value="1"/>
</dbReference>
<keyword evidence="8" id="KW-0479">Metal-binding</keyword>
<keyword evidence="4" id="KW-0540">Nuclease</keyword>
<dbReference type="SUPFAM" id="SSF47353">
    <property type="entry name" value="Retrovirus capsid dimerization domain-like"/>
    <property type="match status" value="1"/>
</dbReference>
<reference evidence="12 13" key="1">
    <citation type="submission" date="2013-11" db="EMBL/GenBank/DDBJ databases">
        <title>Genome sequencing of Stegodyphus mimosarum.</title>
        <authorList>
            <person name="Bechsgaard J."/>
        </authorList>
    </citation>
    <scope>NUCLEOTIDE SEQUENCE [LARGE SCALE GENOMIC DNA]</scope>
</reference>
<evidence type="ECO:0000256" key="7">
    <source>
        <dbReference type="ARBA" id="ARBA00022918"/>
    </source>
</evidence>
<dbReference type="Pfam" id="PF13650">
    <property type="entry name" value="Asp_protease_2"/>
    <property type="match status" value="1"/>
</dbReference>
<dbReference type="CDD" id="cd01647">
    <property type="entry name" value="RT_LTR"/>
    <property type="match status" value="1"/>
</dbReference>
<dbReference type="InterPro" id="IPR036875">
    <property type="entry name" value="Znf_CCHC_sf"/>
</dbReference>
<dbReference type="OMA" id="RENINNM"/>
<dbReference type="FunFam" id="3.30.70.270:FF:000020">
    <property type="entry name" value="Transposon Tf2-6 polyprotein-like Protein"/>
    <property type="match status" value="1"/>
</dbReference>
<dbReference type="PROSITE" id="PS50878">
    <property type="entry name" value="RT_POL"/>
    <property type="match status" value="1"/>
</dbReference>
<dbReference type="InterPro" id="IPR041373">
    <property type="entry name" value="RT_RNaseH"/>
</dbReference>
<evidence type="ECO:0000256" key="5">
    <source>
        <dbReference type="ARBA" id="ARBA00022759"/>
    </source>
</evidence>
<evidence type="ECO:0000313" key="12">
    <source>
        <dbReference type="EMBL" id="KFM72496.1"/>
    </source>
</evidence>
<sequence length="1321" mass="152713">MSIFGKAKKCDLRILAEELGEDVNESYKMCDLKKIILASKEYDEECAKEWLNIIINERKEKEETEERKRQEEIEERKRQEEIEERKRQEENEERRRKEEYEERKRKYEMEFELQKLRIEAESRSTDSGTSQNASGTHMNPKLELHRLMQKFKPEENDISLYLIMFERLAKQLEIPENTCVTHLLGLLPYDIAQLIARETDEIANDYKEVKKILLKRYKMTPEKFRQKFFTHSKSVGNTWKNFAYELRNFFNEWVSGIEVDTFEKLSDLIIADQIKRKVSPEVKEHFIDVWSKLISPTDLVEKLDDYDTLKSTFNNKQPRKEGPSDKRNSFKDGPVATINEKKKFYGITHNEKGEPKCFSCNNFGHISKDCPLPKPVVICRKCNKTGHKAKNCVTKADNNHSNDKNYSIEQVSENSEESNSYLKKAKLNNSEEVQALIDTGSSCCLLRTSVAQKLKVKPEPAVNELYGFGNQRVPAVTSIGMIKADIEVDNVKGQGINIYLVPDNAQPVDLIIGRTWLDLPYIAYVRIGKRFHFGYREDELFSNLEIDEKINRVCLKALEANELEKNTISLVSSQADFVENGLIMIENSSEGIGCLLEIKNGATCIPMINVGDRSVKLQKDQCVGRAEEVELCLNTEISELSSNPAKRENINNMKVPISLSDVKIGSNLNVDHQQELLRLLNEYRDCFALNISELGCTDLIKMDIKEIEGSTPVCMKPYRTNASERAAIKKIVQEWKQNGIVTETRSPYASPVILVKKKTGEYRLVVDYRRLNSQTIKDKFPLPKIDDLLEQLHECSLFTTLDLAHGYLQIPLTESAKLKTAFVTPDESGQFERMIFGLTNAPSEFQRLMYHALSSSCNKDVLCYLDDILVPARTWEEMIQKLIKVFEALRAAKLTLKLPKCEFAKQEIEYLGFIINKNGIKPGSRKVEVISKFPEPKNIHEVRRFLGLTSFFRRFIPNYATKAGPLTQLTKKNQTFRWEESQRNSFKVLKNELTNQPILALYNPKAQTEVHTDACSEGIAGMLLQLGSDDKWHLVYCVSKKTTEAEKNYHSSKLELMAIVWTLDRLRQFLLGIEFTVVTDCQALVYMNAKKSTNPQIARWSILIQEYNFEIRHKPGIKMSHIDAISRAPVINSSDTMHSLIEDNLEVCLTLNLDEQILMIQHADEKLRELITILKKDPSERTKEENQNVENYLLKRNRLFRIVEDGEKKKLLYVVPKSMRKSIVVKFHDLMGHFAVDRTVTKIKELYWFPAMKRYVRRHISMCFECFINKVPSGKRQGNKEKQVWVLIDSSSQHSYISRATVEEMGMELTGNRYPLPTDFI</sequence>
<keyword evidence="7" id="KW-0695">RNA-directed DNA polymerase</keyword>
<evidence type="ECO:0000313" key="13">
    <source>
        <dbReference type="Proteomes" id="UP000054359"/>
    </source>
</evidence>
<dbReference type="SUPFAM" id="SSF57756">
    <property type="entry name" value="Retrovirus zinc finger-like domains"/>
    <property type="match status" value="1"/>
</dbReference>
<dbReference type="CDD" id="cd00303">
    <property type="entry name" value="retropepsin_like"/>
    <property type="match status" value="1"/>
</dbReference>
<dbReference type="InterPro" id="IPR001969">
    <property type="entry name" value="Aspartic_peptidase_AS"/>
</dbReference>
<dbReference type="EMBL" id="KK118226">
    <property type="protein sequence ID" value="KFM72496.1"/>
    <property type="molecule type" value="Genomic_DNA"/>
</dbReference>
<feature type="compositionally biased region" description="Basic and acidic residues" evidence="9">
    <location>
        <begin position="318"/>
        <end position="330"/>
    </location>
</feature>
<feature type="domain" description="CCHC-type" evidence="10">
    <location>
        <begin position="379"/>
        <end position="392"/>
    </location>
</feature>
<dbReference type="PANTHER" id="PTHR37984">
    <property type="entry name" value="PROTEIN CBG26694"/>
    <property type="match status" value="1"/>
</dbReference>
<dbReference type="SUPFAM" id="SSF56672">
    <property type="entry name" value="DNA/RNA polymerases"/>
    <property type="match status" value="1"/>
</dbReference>
<evidence type="ECO:0000256" key="1">
    <source>
        <dbReference type="ARBA" id="ARBA00012493"/>
    </source>
</evidence>
<dbReference type="OrthoDB" id="6418967at2759"/>
<feature type="region of interest" description="Disordered" evidence="9">
    <location>
        <begin position="61"/>
        <end position="101"/>
    </location>
</feature>
<feature type="compositionally biased region" description="Polar residues" evidence="9">
    <location>
        <begin position="125"/>
        <end position="137"/>
    </location>
</feature>
<dbReference type="PANTHER" id="PTHR37984:SF5">
    <property type="entry name" value="PROTEIN NYNRIN-LIKE"/>
    <property type="match status" value="1"/>
</dbReference>
<dbReference type="GO" id="GO:0006508">
    <property type="term" value="P:proteolysis"/>
    <property type="evidence" value="ECO:0007669"/>
    <property type="project" value="InterPro"/>
</dbReference>
<dbReference type="Gene3D" id="1.10.4020.10">
    <property type="entry name" value="DNA breaking-rejoining enzymes"/>
    <property type="match status" value="1"/>
</dbReference>
<keyword evidence="8" id="KW-0862">Zinc</keyword>
<dbReference type="GO" id="GO:0003676">
    <property type="term" value="F:nucleic acid binding"/>
    <property type="evidence" value="ECO:0007669"/>
    <property type="project" value="InterPro"/>
</dbReference>
<dbReference type="GO" id="GO:0004190">
    <property type="term" value="F:aspartic-type endopeptidase activity"/>
    <property type="evidence" value="ECO:0007669"/>
    <property type="project" value="InterPro"/>
</dbReference>
<keyword evidence="5" id="KW-0255">Endonuclease</keyword>
<dbReference type="InterPro" id="IPR000477">
    <property type="entry name" value="RT_dom"/>
</dbReference>
<dbReference type="PROSITE" id="PS50158">
    <property type="entry name" value="ZF_CCHC"/>
    <property type="match status" value="2"/>
</dbReference>
<accession>A0A087U557</accession>
<evidence type="ECO:0000256" key="9">
    <source>
        <dbReference type="SAM" id="MobiDB-lite"/>
    </source>
</evidence>
<keyword evidence="6" id="KW-0378">Hydrolase</keyword>
<evidence type="ECO:0000256" key="3">
    <source>
        <dbReference type="ARBA" id="ARBA00022695"/>
    </source>
</evidence>
<dbReference type="Pfam" id="PF17917">
    <property type="entry name" value="RT_RNaseH"/>
    <property type="match status" value="1"/>
</dbReference>
<evidence type="ECO:0000256" key="2">
    <source>
        <dbReference type="ARBA" id="ARBA00022679"/>
    </source>
</evidence>
<dbReference type="Pfam" id="PF17921">
    <property type="entry name" value="Integrase_H2C2"/>
    <property type="match status" value="1"/>
</dbReference>
<gene>
    <name evidence="12" type="ORF">X975_21271</name>
</gene>